<name>A0ABY4DAH4_9SPIR</name>
<gene>
    <name evidence="1" type="ORF">MUG09_00160</name>
</gene>
<dbReference type="SUPFAM" id="SSF102705">
    <property type="entry name" value="NIF3 (NGG1p interacting factor 3)-like"/>
    <property type="match status" value="1"/>
</dbReference>
<keyword evidence="2" id="KW-1185">Reference proteome</keyword>
<dbReference type="PANTHER" id="PTHR41774:SF1">
    <property type="entry name" value="NGG1P INTERACTING FACTOR NIF3"/>
    <property type="match status" value="1"/>
</dbReference>
<proteinExistence type="predicted"/>
<dbReference type="RefSeq" id="WP_244772558.1">
    <property type="nucleotide sequence ID" value="NZ_CP094929.1"/>
</dbReference>
<dbReference type="EMBL" id="CP094929">
    <property type="protein sequence ID" value="UOM51185.1"/>
    <property type="molecule type" value="Genomic_DNA"/>
</dbReference>
<evidence type="ECO:0000313" key="1">
    <source>
        <dbReference type="EMBL" id="UOM51185.1"/>
    </source>
</evidence>
<evidence type="ECO:0000313" key="2">
    <source>
        <dbReference type="Proteomes" id="UP000829708"/>
    </source>
</evidence>
<reference evidence="2" key="1">
    <citation type="journal article" date="2024" name="J Bioinform Genom">
        <title>Complete genome sequence of the type strain bacterium Sphaerochaeta associata GLS2t (VKM B-2742)t.</title>
        <authorList>
            <person name="Troshina O.Y."/>
            <person name="Tepeeva A.N."/>
            <person name="Arzamasceva V.O."/>
            <person name="Whitman W.B."/>
            <person name="Varghese N."/>
            <person name="Shapiro N."/>
            <person name="Woyke T."/>
            <person name="Kripides N.C."/>
            <person name="Vasilenko O.V."/>
        </authorList>
    </citation>
    <scope>NUCLEOTIDE SEQUENCE [LARGE SCALE GENOMIC DNA]</scope>
    <source>
        <strain evidence="2">GLS2T</strain>
    </source>
</reference>
<sequence>MYVMVFYVPQSHLEEVKEAVFSAGAGIMGGYDRCCFQTLGTGQFRPLAGSSPFLGQVGTLEQVPEWRLELVVDEEHAAQAVQALLDTHPYEVPAYHLIPVLTLEGVEFSE</sequence>
<dbReference type="InterPro" id="IPR036069">
    <property type="entry name" value="DUF34/NIF3_sf"/>
</dbReference>
<dbReference type="InterPro" id="IPR015867">
    <property type="entry name" value="N-reg_PII/ATP_PRibTrfase_C"/>
</dbReference>
<organism evidence="1 2">
    <name type="scientific">Sphaerochaeta associata</name>
    <dbReference type="NCBI Taxonomy" id="1129264"/>
    <lineage>
        <taxon>Bacteria</taxon>
        <taxon>Pseudomonadati</taxon>
        <taxon>Spirochaetota</taxon>
        <taxon>Spirochaetia</taxon>
        <taxon>Spirochaetales</taxon>
        <taxon>Sphaerochaetaceae</taxon>
        <taxon>Sphaerochaeta</taxon>
    </lineage>
</organism>
<protein>
    <submittedName>
        <fullName evidence="1">NGG1p interacting factor NIF3</fullName>
    </submittedName>
</protein>
<accession>A0ABY4DAH4</accession>
<dbReference type="PANTHER" id="PTHR41774">
    <property type="match status" value="1"/>
</dbReference>
<dbReference type="Gene3D" id="3.30.70.120">
    <property type="match status" value="1"/>
</dbReference>
<dbReference type="Proteomes" id="UP000829708">
    <property type="component" value="Chromosome"/>
</dbReference>